<keyword evidence="1" id="KW-1133">Transmembrane helix</keyword>
<gene>
    <name evidence="2" type="ORF">A9404_07310</name>
</gene>
<evidence type="ECO:0000313" key="2">
    <source>
        <dbReference type="EMBL" id="ANJ67216.1"/>
    </source>
</evidence>
<organism evidence="2 3">
    <name type="scientific">Halothiobacillus diazotrophicus</name>
    <dbReference type="NCBI Taxonomy" id="1860122"/>
    <lineage>
        <taxon>Bacteria</taxon>
        <taxon>Pseudomonadati</taxon>
        <taxon>Pseudomonadota</taxon>
        <taxon>Gammaproteobacteria</taxon>
        <taxon>Chromatiales</taxon>
        <taxon>Halothiobacillaceae</taxon>
        <taxon>Halothiobacillus</taxon>
    </lineage>
</organism>
<dbReference type="KEGG" id="haz:A9404_07310"/>
<sequence length="106" mass="12078">MNPDIQKMLRQRQRFLRAWPPIALLLTGLTLGFYVWAFLKQPILVNPLHVIRLIQENHLDTATQGLLSIMAPILFLTIGALILLLLVFVTAGLVNEGRLIRLLEKQ</sequence>
<evidence type="ECO:0000313" key="3">
    <source>
        <dbReference type="Proteomes" id="UP000078596"/>
    </source>
</evidence>
<dbReference type="OrthoDB" id="5801881at2"/>
<dbReference type="STRING" id="1860122.A9404_07310"/>
<accession>A0A191ZH51</accession>
<dbReference type="RefSeq" id="WP_066099655.1">
    <property type="nucleotide sequence ID" value="NZ_CP016027.1"/>
</dbReference>
<keyword evidence="1" id="KW-0472">Membrane</keyword>
<dbReference type="Proteomes" id="UP000078596">
    <property type="component" value="Chromosome"/>
</dbReference>
<dbReference type="AlphaFoldDB" id="A0A191ZH51"/>
<feature type="transmembrane region" description="Helical" evidence="1">
    <location>
        <begin position="21"/>
        <end position="39"/>
    </location>
</feature>
<protein>
    <submittedName>
        <fullName evidence="2">Uncharacterized protein</fullName>
    </submittedName>
</protein>
<keyword evidence="3" id="KW-1185">Reference proteome</keyword>
<proteinExistence type="predicted"/>
<name>A0A191ZH51_9GAMM</name>
<reference evidence="2 3" key="1">
    <citation type="submission" date="2016-06" db="EMBL/GenBank/DDBJ databases">
        <title>Insight into the functional genes involving in sulfur oxidation in Pearl River water.</title>
        <authorList>
            <person name="Luo J."/>
            <person name="Tan X."/>
            <person name="Lin W."/>
        </authorList>
    </citation>
    <scope>NUCLEOTIDE SEQUENCE [LARGE SCALE GENOMIC DNA]</scope>
    <source>
        <strain evidence="2 3">LS2</strain>
    </source>
</reference>
<keyword evidence="1" id="KW-0812">Transmembrane</keyword>
<dbReference type="EMBL" id="CP016027">
    <property type="protein sequence ID" value="ANJ67216.1"/>
    <property type="molecule type" value="Genomic_DNA"/>
</dbReference>
<evidence type="ECO:0000256" key="1">
    <source>
        <dbReference type="SAM" id="Phobius"/>
    </source>
</evidence>
<feature type="transmembrane region" description="Helical" evidence="1">
    <location>
        <begin position="69"/>
        <end position="94"/>
    </location>
</feature>